<dbReference type="SUPFAM" id="SSF54897">
    <property type="entry name" value="Protease propeptides/inhibitors"/>
    <property type="match status" value="1"/>
</dbReference>
<keyword evidence="4" id="KW-0378">Hydrolase</keyword>
<evidence type="ECO:0000256" key="7">
    <source>
        <dbReference type="ARBA" id="ARBA00023145"/>
    </source>
</evidence>
<dbReference type="AlphaFoldDB" id="A0A3L8P804"/>
<keyword evidence="3" id="KW-0479">Metal-binding</keyword>
<organism evidence="10 11">
    <name type="scientific">Nocardioides mangrovicus</name>
    <dbReference type="NCBI Taxonomy" id="2478913"/>
    <lineage>
        <taxon>Bacteria</taxon>
        <taxon>Bacillati</taxon>
        <taxon>Actinomycetota</taxon>
        <taxon>Actinomycetes</taxon>
        <taxon>Propionibacteriales</taxon>
        <taxon>Nocardioidaceae</taxon>
        <taxon>Nocardioides</taxon>
    </lineage>
</organism>
<dbReference type="InterPro" id="IPR036852">
    <property type="entry name" value="Peptidase_S8/S53_dom_sf"/>
</dbReference>
<dbReference type="Pfam" id="PF09286">
    <property type="entry name" value="Pro-kuma_activ"/>
    <property type="match status" value="1"/>
</dbReference>
<evidence type="ECO:0000256" key="6">
    <source>
        <dbReference type="ARBA" id="ARBA00022837"/>
    </source>
</evidence>
<dbReference type="CDD" id="cd11377">
    <property type="entry name" value="Pro-peptidase_S53"/>
    <property type="match status" value="1"/>
</dbReference>
<dbReference type="GO" id="GO:0006508">
    <property type="term" value="P:proteolysis"/>
    <property type="evidence" value="ECO:0007669"/>
    <property type="project" value="UniProtKB-KW"/>
</dbReference>
<dbReference type="PANTHER" id="PTHR14218">
    <property type="entry name" value="PROTEASE S8 TRIPEPTIDYL PEPTIDASE I CLN2"/>
    <property type="match status" value="1"/>
</dbReference>
<keyword evidence="11" id="KW-1185">Reference proteome</keyword>
<dbReference type="SUPFAM" id="SSF52743">
    <property type="entry name" value="Subtilisin-like"/>
    <property type="match status" value="1"/>
</dbReference>
<keyword evidence="7" id="KW-0865">Zymogen</keyword>
<dbReference type="PROSITE" id="PS51695">
    <property type="entry name" value="SEDOLISIN"/>
    <property type="match status" value="1"/>
</dbReference>
<evidence type="ECO:0000256" key="4">
    <source>
        <dbReference type="ARBA" id="ARBA00022801"/>
    </source>
</evidence>
<dbReference type="PANTHER" id="PTHR14218:SF15">
    <property type="entry name" value="TRIPEPTIDYL-PEPTIDASE 1"/>
    <property type="match status" value="1"/>
</dbReference>
<feature type="signal peptide" evidence="8">
    <location>
        <begin position="1"/>
        <end position="26"/>
    </location>
</feature>
<dbReference type="CDD" id="cd04056">
    <property type="entry name" value="Peptidases_S53"/>
    <property type="match status" value="1"/>
</dbReference>
<proteinExistence type="predicted"/>
<protein>
    <recommendedName>
        <fullName evidence="9">Peptidase S53 domain-containing protein</fullName>
    </recommendedName>
</protein>
<dbReference type="InterPro" id="IPR015366">
    <property type="entry name" value="S53_propep"/>
</dbReference>
<dbReference type="InterPro" id="IPR030400">
    <property type="entry name" value="Sedolisin_dom"/>
</dbReference>
<dbReference type="GO" id="GO:0046872">
    <property type="term" value="F:metal ion binding"/>
    <property type="evidence" value="ECO:0007669"/>
    <property type="project" value="UniProtKB-KW"/>
</dbReference>
<evidence type="ECO:0000256" key="1">
    <source>
        <dbReference type="ARBA" id="ARBA00001913"/>
    </source>
</evidence>
<reference evidence="10 11" key="1">
    <citation type="submission" date="2018-10" db="EMBL/GenBank/DDBJ databases">
        <title>Marmoricola sp. 4Q3S-7 whole genome shotgun sequence.</title>
        <authorList>
            <person name="Li F."/>
        </authorList>
    </citation>
    <scope>NUCLEOTIDE SEQUENCE [LARGE SCALE GENOMIC DNA]</scope>
    <source>
        <strain evidence="10 11">4Q3S-7</strain>
    </source>
</reference>
<sequence length="554" mass="56372">MRRSHLRIALAALAAAALAVVSPDLAAGAADTGWAPTATDALSLVGATALGSAPASTPLRLTVGLTPRDRAGLDALIKAQSTPGDAAYEQYLTPAQFTDRFAATQAQADAVRSYLQSAGMTNVTVAGNRLQVTADATVAQAQQAFHTTIGRFTQSGRTVLANTAAAQVPTSLAGTVTGVLGLSTLGATVRPQAASLPKLTGFYPDEFPTVYDAKATKAGDGTSLAVIAEGDLTQTVKDLRTYEAKRKLRQVPVSLVYTGIKSTDTAGADEWDLDTQTSTGAAPSTKQLYVYVATSLTNSDLARSINRFVSDDKAQAGSASLGECDVLPFLDGSMTVDDIAFAEAAVQGQTFFASSGDTGSACAVAPTNGVPGAGLPDTEYPASSPYVVGVGGTTLATTDADAYTAEVAWNAGGGGVSPVETPGYWQSGVVPTSAAGLRGVPDVAFDADPTTGALITVDGADEQIGGTSLSSPLALGLWTRLNSSHGGKLGFASPKLYGIYAQAQTTQPLPPTTVPASFHDVVVGTNGAYTALPGYDFTTGLGSWDVNKLNSAIK</sequence>
<dbReference type="GO" id="GO:0008240">
    <property type="term" value="F:tripeptidyl-peptidase activity"/>
    <property type="evidence" value="ECO:0007669"/>
    <property type="project" value="TreeGrafter"/>
</dbReference>
<feature type="domain" description="Peptidase S53" evidence="9">
    <location>
        <begin position="201"/>
        <end position="554"/>
    </location>
</feature>
<name>A0A3L8P804_9ACTN</name>
<evidence type="ECO:0000313" key="11">
    <source>
        <dbReference type="Proteomes" id="UP000281708"/>
    </source>
</evidence>
<accession>A0A3L8P804</accession>
<dbReference type="Proteomes" id="UP000281708">
    <property type="component" value="Unassembled WGS sequence"/>
</dbReference>
<evidence type="ECO:0000256" key="5">
    <source>
        <dbReference type="ARBA" id="ARBA00022825"/>
    </source>
</evidence>
<comment type="caution">
    <text evidence="10">The sequence shown here is derived from an EMBL/GenBank/DDBJ whole genome shotgun (WGS) entry which is preliminary data.</text>
</comment>
<evidence type="ECO:0000256" key="2">
    <source>
        <dbReference type="ARBA" id="ARBA00022670"/>
    </source>
</evidence>
<dbReference type="EMBL" id="RDBE01000001">
    <property type="protein sequence ID" value="RLV51102.1"/>
    <property type="molecule type" value="Genomic_DNA"/>
</dbReference>
<evidence type="ECO:0000313" key="10">
    <source>
        <dbReference type="EMBL" id="RLV51102.1"/>
    </source>
</evidence>
<keyword evidence="5" id="KW-0720">Serine protease</keyword>
<dbReference type="Gene3D" id="3.40.50.200">
    <property type="entry name" value="Peptidase S8/S53 domain"/>
    <property type="match status" value="1"/>
</dbReference>
<evidence type="ECO:0000256" key="3">
    <source>
        <dbReference type="ARBA" id="ARBA00022723"/>
    </source>
</evidence>
<keyword evidence="8" id="KW-0732">Signal</keyword>
<dbReference type="InterPro" id="IPR050819">
    <property type="entry name" value="Tripeptidyl-peptidase_I"/>
</dbReference>
<evidence type="ECO:0000256" key="8">
    <source>
        <dbReference type="SAM" id="SignalP"/>
    </source>
</evidence>
<evidence type="ECO:0000259" key="9">
    <source>
        <dbReference type="PROSITE" id="PS51695"/>
    </source>
</evidence>
<keyword evidence="6" id="KW-0106">Calcium</keyword>
<dbReference type="GO" id="GO:0004252">
    <property type="term" value="F:serine-type endopeptidase activity"/>
    <property type="evidence" value="ECO:0007669"/>
    <property type="project" value="InterPro"/>
</dbReference>
<dbReference type="OrthoDB" id="3480681at2"/>
<comment type="cofactor">
    <cofactor evidence="1">
        <name>Ca(2+)</name>
        <dbReference type="ChEBI" id="CHEBI:29108"/>
    </cofactor>
</comment>
<keyword evidence="2" id="KW-0645">Protease</keyword>
<feature type="chain" id="PRO_5039041227" description="Peptidase S53 domain-containing protein" evidence="8">
    <location>
        <begin position="27"/>
        <end position="554"/>
    </location>
</feature>
<gene>
    <name evidence="10" type="ORF">D9V37_04060</name>
</gene>
<dbReference type="SMART" id="SM00944">
    <property type="entry name" value="Pro-kuma_activ"/>
    <property type="match status" value="1"/>
</dbReference>
<dbReference type="RefSeq" id="WP_121804782.1">
    <property type="nucleotide sequence ID" value="NZ_RDBE01000001.1"/>
</dbReference>